<evidence type="ECO:0008006" key="9">
    <source>
        <dbReference type="Google" id="ProtNLM"/>
    </source>
</evidence>
<dbReference type="RefSeq" id="WP_097056393.1">
    <property type="nucleotide sequence ID" value="NZ_OCMF01000002.1"/>
</dbReference>
<evidence type="ECO:0000256" key="1">
    <source>
        <dbReference type="ARBA" id="ARBA00005854"/>
    </source>
</evidence>
<dbReference type="EMBL" id="OCMF01000002">
    <property type="protein sequence ID" value="SOC80638.1"/>
    <property type="molecule type" value="Genomic_DNA"/>
</dbReference>
<feature type="domain" description="D-isomer specific 2-hydroxyacid dehydrogenase catalytic" evidence="5">
    <location>
        <begin position="20"/>
        <end position="295"/>
    </location>
</feature>
<dbReference type="InterPro" id="IPR006139">
    <property type="entry name" value="D-isomer_2_OHA_DH_cat_dom"/>
</dbReference>
<protein>
    <recommendedName>
        <fullName evidence="9">Lactate dehydrogenase</fullName>
    </recommendedName>
</protein>
<dbReference type="PANTHER" id="PTHR43761">
    <property type="entry name" value="D-ISOMER SPECIFIC 2-HYDROXYACID DEHYDROGENASE FAMILY PROTEIN (AFU_ORTHOLOGUE AFUA_1G13630)"/>
    <property type="match status" value="1"/>
</dbReference>
<dbReference type="Gene3D" id="3.40.50.720">
    <property type="entry name" value="NAD(P)-binding Rossmann-like Domain"/>
    <property type="match status" value="2"/>
</dbReference>
<gene>
    <name evidence="7" type="ORF">SAMN06296241_2191</name>
</gene>
<evidence type="ECO:0000313" key="7">
    <source>
        <dbReference type="EMBL" id="SOC80638.1"/>
    </source>
</evidence>
<dbReference type="Pfam" id="PF02826">
    <property type="entry name" value="2-Hacid_dh_C"/>
    <property type="match status" value="1"/>
</dbReference>
<dbReference type="InterPro" id="IPR006140">
    <property type="entry name" value="D-isomer_DH_NAD-bd"/>
</dbReference>
<proteinExistence type="inferred from homology"/>
<organism evidence="7 8">
    <name type="scientific">Salinimicrobium sediminis</name>
    <dbReference type="NCBI Taxonomy" id="1343891"/>
    <lineage>
        <taxon>Bacteria</taxon>
        <taxon>Pseudomonadati</taxon>
        <taxon>Bacteroidota</taxon>
        <taxon>Flavobacteriia</taxon>
        <taxon>Flavobacteriales</taxon>
        <taxon>Flavobacteriaceae</taxon>
        <taxon>Salinimicrobium</taxon>
    </lineage>
</organism>
<evidence type="ECO:0000256" key="4">
    <source>
        <dbReference type="RuleBase" id="RU003719"/>
    </source>
</evidence>
<feature type="domain" description="D-isomer specific 2-hydroxyacid dehydrogenase NAD-binding" evidence="6">
    <location>
        <begin position="132"/>
        <end position="244"/>
    </location>
</feature>
<comment type="similarity">
    <text evidence="1 4">Belongs to the D-isomer specific 2-hydroxyacid dehydrogenase family.</text>
</comment>
<dbReference type="InterPro" id="IPR050418">
    <property type="entry name" value="D-iso_2-hydroxyacid_DH_PdxB"/>
</dbReference>
<dbReference type="SUPFAM" id="SSF51735">
    <property type="entry name" value="NAD(P)-binding Rossmann-fold domains"/>
    <property type="match status" value="1"/>
</dbReference>
<dbReference type="AlphaFoldDB" id="A0A285X5V7"/>
<evidence type="ECO:0000256" key="3">
    <source>
        <dbReference type="ARBA" id="ARBA00023027"/>
    </source>
</evidence>
<dbReference type="SUPFAM" id="SSF52283">
    <property type="entry name" value="Formate/glycerate dehydrogenase catalytic domain-like"/>
    <property type="match status" value="1"/>
</dbReference>
<accession>A0A285X5V7</accession>
<evidence type="ECO:0000259" key="6">
    <source>
        <dbReference type="Pfam" id="PF02826"/>
    </source>
</evidence>
<dbReference type="Proteomes" id="UP000219193">
    <property type="component" value="Unassembled WGS sequence"/>
</dbReference>
<keyword evidence="2 4" id="KW-0560">Oxidoreductase</keyword>
<evidence type="ECO:0000256" key="2">
    <source>
        <dbReference type="ARBA" id="ARBA00023002"/>
    </source>
</evidence>
<name>A0A285X5V7_9FLAO</name>
<dbReference type="GO" id="GO:0016616">
    <property type="term" value="F:oxidoreductase activity, acting on the CH-OH group of donors, NAD or NADP as acceptor"/>
    <property type="evidence" value="ECO:0007669"/>
    <property type="project" value="InterPro"/>
</dbReference>
<keyword evidence="8" id="KW-1185">Reference proteome</keyword>
<dbReference type="PANTHER" id="PTHR43761:SF1">
    <property type="entry name" value="D-ISOMER SPECIFIC 2-HYDROXYACID DEHYDROGENASE CATALYTIC DOMAIN-CONTAINING PROTEIN-RELATED"/>
    <property type="match status" value="1"/>
</dbReference>
<keyword evidence="3" id="KW-0520">NAD</keyword>
<dbReference type="InterPro" id="IPR036291">
    <property type="entry name" value="NAD(P)-bd_dom_sf"/>
</dbReference>
<evidence type="ECO:0000313" key="8">
    <source>
        <dbReference type="Proteomes" id="UP000219193"/>
    </source>
</evidence>
<reference evidence="8" key="1">
    <citation type="submission" date="2017-09" db="EMBL/GenBank/DDBJ databases">
        <authorList>
            <person name="Varghese N."/>
            <person name="Submissions S."/>
        </authorList>
    </citation>
    <scope>NUCLEOTIDE SEQUENCE [LARGE SCALE GENOMIC DNA]</scope>
    <source>
        <strain evidence="8">CGMCC 1.12641</strain>
    </source>
</reference>
<dbReference type="Pfam" id="PF00389">
    <property type="entry name" value="2-Hacid_dh"/>
    <property type="match status" value="1"/>
</dbReference>
<evidence type="ECO:0000259" key="5">
    <source>
        <dbReference type="Pfam" id="PF00389"/>
    </source>
</evidence>
<sequence length="302" mass="33988">MKFQKIVCVDHTKLEPWALEELQGYSEEKIEVFEDYPGSRKEIIARIKNADAVIVSWRTKLDKEILSKCSNLKYIGMACSLYDNESANVAVDFARSRGILVKGIKDYGDPGVAEFIISELIRLFHGLGDYQWKEMPVELTDKKIGIIGLGTTGQLLAQCLLPFGADLYYFSRSRKKEWEKKGVTYLELEELLSSVDVVSLHLPKNTKILGAKEFDIFGTGKILINTSLGLPFQEAEFVDWIKKGGNFAIFDGDGKKELSEGTEELRGMITATKSAGWAAETQKRLSEKVLQNLKDSSEEIFH</sequence>
<dbReference type="GO" id="GO:0051287">
    <property type="term" value="F:NAD binding"/>
    <property type="evidence" value="ECO:0007669"/>
    <property type="project" value="InterPro"/>
</dbReference>
<dbReference type="OrthoDB" id="9805416at2"/>